<organism evidence="1 2">
    <name type="scientific">Burkholderia pseudomultivorans</name>
    <dbReference type="NCBI Taxonomy" id="1207504"/>
    <lineage>
        <taxon>Bacteria</taxon>
        <taxon>Pseudomonadati</taxon>
        <taxon>Pseudomonadota</taxon>
        <taxon>Betaproteobacteria</taxon>
        <taxon>Burkholderiales</taxon>
        <taxon>Burkholderiaceae</taxon>
        <taxon>Burkholderia</taxon>
        <taxon>Burkholderia cepacia complex</taxon>
    </lineage>
</organism>
<evidence type="ECO:0000313" key="1">
    <source>
        <dbReference type="EMBL" id="MDR8757492.1"/>
    </source>
</evidence>
<name>A0ABU2EC95_9BURK</name>
<evidence type="ECO:0000313" key="2">
    <source>
        <dbReference type="Proteomes" id="UP001248067"/>
    </source>
</evidence>
<dbReference type="Proteomes" id="UP001248067">
    <property type="component" value="Unassembled WGS sequence"/>
</dbReference>
<gene>
    <name evidence="1" type="ORF">FEQ00_05946</name>
</gene>
<dbReference type="Pfam" id="PF11284">
    <property type="entry name" value="DUF3085"/>
    <property type="match status" value="1"/>
</dbReference>
<evidence type="ECO:0008006" key="3">
    <source>
        <dbReference type="Google" id="ProtNLM"/>
    </source>
</evidence>
<protein>
    <recommendedName>
        <fullName evidence="3">DUF3085 domain-containing protein</fullName>
    </recommendedName>
</protein>
<keyword evidence="2" id="KW-1185">Reference proteome</keyword>
<dbReference type="RefSeq" id="WP_081350660.1">
    <property type="nucleotide sequence ID" value="NZ_CADFDQ010000039.1"/>
</dbReference>
<comment type="caution">
    <text evidence="1">The sequence shown here is derived from an EMBL/GenBank/DDBJ whole genome shotgun (WGS) entry which is preliminary data.</text>
</comment>
<reference evidence="1 2" key="1">
    <citation type="submission" date="2019-06" db="EMBL/GenBank/DDBJ databases">
        <title>Evolution of Burkholderia multivorans in the lungs of Cystic Fibrosis patients.</title>
        <authorList>
            <person name="Moreira L.M."/>
        </authorList>
    </citation>
    <scope>NUCLEOTIDE SEQUENCE [LARGE SCALE GENOMIC DNA]</scope>
    <source>
        <strain evidence="1 2">VC13239</strain>
    </source>
</reference>
<sequence>MIQFLASDLRPVIIEARAHACRIILVKDQGVYMMSEKSDAPGNGRPRTIAYAVGCNPETTPFDEWWDRARDEFGGDDFAEYFGHDDAIFDRVVADGCNLEITADASHLYVDAVKPDA</sequence>
<dbReference type="InterPro" id="IPR021436">
    <property type="entry name" value="DUF3085"/>
</dbReference>
<dbReference type="EMBL" id="VJSY01000062">
    <property type="protein sequence ID" value="MDR8757492.1"/>
    <property type="molecule type" value="Genomic_DNA"/>
</dbReference>
<proteinExistence type="predicted"/>
<accession>A0ABU2EC95</accession>